<accession>A0ABT3SRW4</accession>
<proteinExistence type="predicted"/>
<feature type="domain" description="AMP-dependent synthetase/ligase" evidence="1">
    <location>
        <begin position="18"/>
        <end position="371"/>
    </location>
</feature>
<dbReference type="InterPro" id="IPR020845">
    <property type="entry name" value="AMP-binding_CS"/>
</dbReference>
<reference evidence="3" key="1">
    <citation type="submission" date="2019-02" db="EMBL/GenBank/DDBJ databases">
        <authorList>
            <person name="Li S.-H."/>
        </authorList>
    </citation>
    <scope>NUCLEOTIDE SEQUENCE</scope>
    <source>
        <strain evidence="3">IMCC8485</strain>
    </source>
</reference>
<dbReference type="Pfam" id="PF13193">
    <property type="entry name" value="AMP-binding_C"/>
    <property type="match status" value="1"/>
</dbReference>
<dbReference type="InterPro" id="IPR050237">
    <property type="entry name" value="ATP-dep_AMP-bd_enzyme"/>
</dbReference>
<dbReference type="Proteomes" id="UP001143307">
    <property type="component" value="Unassembled WGS sequence"/>
</dbReference>
<dbReference type="EMBL" id="SHNP01000001">
    <property type="protein sequence ID" value="MCX2972029.1"/>
    <property type="molecule type" value="Genomic_DNA"/>
</dbReference>
<gene>
    <name evidence="3" type="ORF">EYC87_00330</name>
</gene>
<dbReference type="InterPro" id="IPR042099">
    <property type="entry name" value="ANL_N_sf"/>
</dbReference>
<dbReference type="InterPro" id="IPR000873">
    <property type="entry name" value="AMP-dep_synth/lig_dom"/>
</dbReference>
<dbReference type="PANTHER" id="PTHR43767:SF1">
    <property type="entry name" value="NONRIBOSOMAL PEPTIDE SYNTHASE PES1 (EUROFUNG)-RELATED"/>
    <property type="match status" value="1"/>
</dbReference>
<feature type="domain" description="AMP-binding enzyme C-terminal" evidence="2">
    <location>
        <begin position="442"/>
        <end position="519"/>
    </location>
</feature>
<dbReference type="InterPro" id="IPR045851">
    <property type="entry name" value="AMP-bd_C_sf"/>
</dbReference>
<evidence type="ECO:0000313" key="4">
    <source>
        <dbReference type="Proteomes" id="UP001143307"/>
    </source>
</evidence>
<dbReference type="PANTHER" id="PTHR43767">
    <property type="entry name" value="LONG-CHAIN-FATTY-ACID--COA LIGASE"/>
    <property type="match status" value="1"/>
</dbReference>
<keyword evidence="4" id="KW-1185">Reference proteome</keyword>
<evidence type="ECO:0000259" key="2">
    <source>
        <dbReference type="Pfam" id="PF13193"/>
    </source>
</evidence>
<comment type="caution">
    <text evidence="3">The sequence shown here is derived from an EMBL/GenBank/DDBJ whole genome shotgun (WGS) entry which is preliminary data.</text>
</comment>
<dbReference type="InterPro" id="IPR025110">
    <property type="entry name" value="AMP-bd_C"/>
</dbReference>
<dbReference type="Pfam" id="PF00501">
    <property type="entry name" value="AMP-binding"/>
    <property type="match status" value="1"/>
</dbReference>
<dbReference type="PROSITE" id="PS00455">
    <property type="entry name" value="AMP_BINDING"/>
    <property type="match status" value="1"/>
</dbReference>
<dbReference type="RefSeq" id="WP_279251096.1">
    <property type="nucleotide sequence ID" value="NZ_SHNP01000001.1"/>
</dbReference>
<evidence type="ECO:0000313" key="3">
    <source>
        <dbReference type="EMBL" id="MCX2972029.1"/>
    </source>
</evidence>
<organism evidence="3 4">
    <name type="scientific">Candidatus Seongchinamella marina</name>
    <dbReference type="NCBI Taxonomy" id="2518990"/>
    <lineage>
        <taxon>Bacteria</taxon>
        <taxon>Pseudomonadati</taxon>
        <taxon>Pseudomonadota</taxon>
        <taxon>Gammaproteobacteria</taxon>
        <taxon>Cellvibrionales</taxon>
        <taxon>Halieaceae</taxon>
        <taxon>Seongchinamella</taxon>
    </lineage>
</organism>
<evidence type="ECO:0000259" key="1">
    <source>
        <dbReference type="Pfam" id="PF00501"/>
    </source>
</evidence>
<dbReference type="Gene3D" id="3.30.300.30">
    <property type="match status" value="1"/>
</dbReference>
<dbReference type="Gene3D" id="3.40.50.12780">
    <property type="entry name" value="N-terminal domain of ligase-like"/>
    <property type="match status" value="1"/>
</dbReference>
<sequence length="539" mass="59128">MNWNYSEAVDRIGQGAMADRPALIHENTTISFAQLRKRARGIGAWMQALQLERHSHIGHYMRNSNAYMETFIGSSMAGYAHVNINYRYQNKELEDLCNGLDIKVLVYGVEFAERVAQIKPQLTKTIAFVEVTESAPVNGFAVSLNDLYLHSADTFQKNTASDNQILIATGGTTGLPKGTQWLHTDLWHKMSVWSFGAMAPAALEKPPESIDQYIEILQEQPPSAPLFPLCPLMHGTGLMMALSALAQASPVVTTDNLRFDADKCLDLIVAHKVGALVIVGDAFALPLLDAVEQRQDDCFSSINALVSSGAILSDASRSRFLALRSDMVLMDTLGSTEASGYALTSGQAGIFLPMPTTKVFDDDMNEVRPGSDVIGIAYAGGFSPIGYYNEPEKTAETFVTINGQRYVRTGDRCTVREDGMLELLGRDSNVINTGGEKVYTVEVEQLLLRHEAIEDAVLVGLPHPRFGKVVTAIVEGPDLNKDSLDVQALQTYLKEQLADYKVPRKIYAISSMQRFANGKIDYSKITTFAADCLAKEGDH</sequence>
<protein>
    <submittedName>
        <fullName evidence="3">AMP-binding protein</fullName>
    </submittedName>
</protein>
<dbReference type="SUPFAM" id="SSF56801">
    <property type="entry name" value="Acetyl-CoA synthetase-like"/>
    <property type="match status" value="1"/>
</dbReference>
<name>A0ABT3SRW4_9GAMM</name>